<dbReference type="EMBL" id="GDID01002446">
    <property type="protein sequence ID" value="JAP94160.1"/>
    <property type="molecule type" value="Transcribed_RNA"/>
</dbReference>
<dbReference type="Pfam" id="PF01156">
    <property type="entry name" value="IU_nuc_hydro"/>
    <property type="match status" value="1"/>
</dbReference>
<dbReference type="PANTHER" id="PTHR46190:SF1">
    <property type="entry name" value="SI:CH211-201H21.5"/>
    <property type="match status" value="1"/>
</dbReference>
<dbReference type="GO" id="GO:0016799">
    <property type="term" value="F:hydrolase activity, hydrolyzing N-glycosyl compounds"/>
    <property type="evidence" value="ECO:0007669"/>
    <property type="project" value="InterPro"/>
</dbReference>
<evidence type="ECO:0000313" key="3">
    <source>
        <dbReference type="EMBL" id="JAP94160.1"/>
    </source>
</evidence>
<organism evidence="3">
    <name type="scientific">Trepomonas sp. PC1</name>
    <dbReference type="NCBI Taxonomy" id="1076344"/>
    <lineage>
        <taxon>Eukaryota</taxon>
        <taxon>Metamonada</taxon>
        <taxon>Diplomonadida</taxon>
        <taxon>Hexamitidae</taxon>
        <taxon>Hexamitinae</taxon>
        <taxon>Trepomonas</taxon>
    </lineage>
</organism>
<sequence length="101" mass="11452">AEHNIGCDVDAAAQVFRKIKTIVVDFNLSLIKSFSNEQVMEINTQNTILSEFHKQISKHLIEIIKMKNMKNYIICDAMAIHILISQFTSKKGNVEICTELG</sequence>
<comment type="similarity">
    <text evidence="1">Belongs to the IUNH family.</text>
</comment>
<dbReference type="Gene3D" id="3.90.245.10">
    <property type="entry name" value="Ribonucleoside hydrolase-like"/>
    <property type="match status" value="1"/>
</dbReference>
<dbReference type="PANTHER" id="PTHR46190">
    <property type="entry name" value="SI:CH211-201H21.5-RELATED"/>
    <property type="match status" value="1"/>
</dbReference>
<evidence type="ECO:0000256" key="1">
    <source>
        <dbReference type="ARBA" id="ARBA00009176"/>
    </source>
</evidence>
<feature type="non-terminal residue" evidence="3">
    <location>
        <position position="1"/>
    </location>
</feature>
<gene>
    <name evidence="3" type="ORF">TPC1_13292</name>
</gene>
<evidence type="ECO:0000259" key="2">
    <source>
        <dbReference type="Pfam" id="PF01156"/>
    </source>
</evidence>
<dbReference type="InterPro" id="IPR052775">
    <property type="entry name" value="IUN_hydrolase"/>
</dbReference>
<accession>A0A146KBG1</accession>
<name>A0A146KBG1_9EUKA</name>
<proteinExistence type="inferred from homology"/>
<reference evidence="3" key="1">
    <citation type="submission" date="2015-07" db="EMBL/GenBank/DDBJ databases">
        <title>Adaptation to a free-living lifestyle via gene acquisitions in the diplomonad Trepomonas sp. PC1.</title>
        <authorList>
            <person name="Xu F."/>
            <person name="Jerlstrom-Hultqvist J."/>
            <person name="Kolisko M."/>
            <person name="Simpson A.G.B."/>
            <person name="Roger A.J."/>
            <person name="Svard S.G."/>
            <person name="Andersson J.O."/>
        </authorList>
    </citation>
    <scope>NUCLEOTIDE SEQUENCE</scope>
    <source>
        <strain evidence="3">PC1</strain>
    </source>
</reference>
<protein>
    <submittedName>
        <fullName evidence="3">Inosine-uridine nucleoside N-ribohydrolase</fullName>
    </submittedName>
</protein>
<feature type="non-terminal residue" evidence="3">
    <location>
        <position position="101"/>
    </location>
</feature>
<dbReference type="InterPro" id="IPR001910">
    <property type="entry name" value="Inosine/uridine_hydrolase_dom"/>
</dbReference>
<keyword evidence="3" id="KW-0378">Hydrolase</keyword>
<dbReference type="InterPro" id="IPR036452">
    <property type="entry name" value="Ribo_hydro-like"/>
</dbReference>
<dbReference type="SUPFAM" id="SSF53590">
    <property type="entry name" value="Nucleoside hydrolase"/>
    <property type="match status" value="1"/>
</dbReference>
<feature type="domain" description="Inosine/uridine-preferring nucleoside hydrolase" evidence="2">
    <location>
        <begin position="1"/>
        <end position="98"/>
    </location>
</feature>
<dbReference type="AlphaFoldDB" id="A0A146KBG1"/>